<evidence type="ECO:0000313" key="3">
    <source>
        <dbReference type="EMBL" id="GAA2595475.1"/>
    </source>
</evidence>
<protein>
    <recommendedName>
        <fullName evidence="5">Superoxide dismutase</fullName>
    </recommendedName>
</protein>
<dbReference type="Proteomes" id="UP001501447">
    <property type="component" value="Unassembled WGS sequence"/>
</dbReference>
<proteinExistence type="inferred from homology"/>
<feature type="compositionally biased region" description="Basic and acidic residues" evidence="2">
    <location>
        <begin position="97"/>
        <end position="110"/>
    </location>
</feature>
<evidence type="ECO:0000313" key="4">
    <source>
        <dbReference type="Proteomes" id="UP001501447"/>
    </source>
</evidence>
<name>A0ABP6C2X7_9ACTN</name>
<dbReference type="EMBL" id="BAAARJ010000002">
    <property type="protein sequence ID" value="GAA2595475.1"/>
    <property type="molecule type" value="Genomic_DNA"/>
</dbReference>
<accession>A0ABP6C2X7</accession>
<dbReference type="SUPFAM" id="SSF49329">
    <property type="entry name" value="Cu,Zn superoxide dismutase-like"/>
    <property type="match status" value="1"/>
</dbReference>
<gene>
    <name evidence="3" type="ORF">GCM10009863_05840</name>
</gene>
<comment type="similarity">
    <text evidence="1">Belongs to the Cu-Zn superoxide dismutase family.</text>
</comment>
<organism evidence="3 4">
    <name type="scientific">Streptomyces axinellae</name>
    <dbReference type="NCBI Taxonomy" id="552788"/>
    <lineage>
        <taxon>Bacteria</taxon>
        <taxon>Bacillati</taxon>
        <taxon>Actinomycetota</taxon>
        <taxon>Actinomycetes</taxon>
        <taxon>Kitasatosporales</taxon>
        <taxon>Streptomycetaceae</taxon>
        <taxon>Streptomyces</taxon>
    </lineage>
</organism>
<sequence length="192" mass="20816">MATTLLAGSGASTASDTHGADERFDSTLVRYDRFAPPTAFLRRDAVTYNTRKVPAGADIRVARRTTREATTVRIAVRGLLAHRRYGTHVHTKPCGPRPDDSGPHYQHIKDPVQPSTDPRYANPRNEVWLDFTTDGKGAGAAVARHAWHFRPGEARSIVLHETATHTEPGHAGQAGARLACVTVPLSAGVRGR</sequence>
<evidence type="ECO:0000256" key="2">
    <source>
        <dbReference type="SAM" id="MobiDB-lite"/>
    </source>
</evidence>
<dbReference type="RefSeq" id="WP_344561815.1">
    <property type="nucleotide sequence ID" value="NZ_BAAARJ010000002.1"/>
</dbReference>
<dbReference type="InterPro" id="IPR036423">
    <property type="entry name" value="SOD-like_Cu/Zn_dom_sf"/>
</dbReference>
<feature type="region of interest" description="Disordered" evidence="2">
    <location>
        <begin position="88"/>
        <end position="120"/>
    </location>
</feature>
<keyword evidence="4" id="KW-1185">Reference proteome</keyword>
<dbReference type="Gene3D" id="2.60.40.200">
    <property type="entry name" value="Superoxide dismutase, copper/zinc binding domain"/>
    <property type="match status" value="1"/>
</dbReference>
<reference evidence="4" key="1">
    <citation type="journal article" date="2019" name="Int. J. Syst. Evol. Microbiol.">
        <title>The Global Catalogue of Microorganisms (GCM) 10K type strain sequencing project: providing services to taxonomists for standard genome sequencing and annotation.</title>
        <authorList>
            <consortium name="The Broad Institute Genomics Platform"/>
            <consortium name="The Broad Institute Genome Sequencing Center for Infectious Disease"/>
            <person name="Wu L."/>
            <person name="Ma J."/>
        </authorList>
    </citation>
    <scope>NUCLEOTIDE SEQUENCE [LARGE SCALE GENOMIC DNA]</scope>
    <source>
        <strain evidence="4">JCM 16373</strain>
    </source>
</reference>
<comment type="caution">
    <text evidence="3">The sequence shown here is derived from an EMBL/GenBank/DDBJ whole genome shotgun (WGS) entry which is preliminary data.</text>
</comment>
<evidence type="ECO:0000256" key="1">
    <source>
        <dbReference type="ARBA" id="ARBA00010457"/>
    </source>
</evidence>
<evidence type="ECO:0008006" key="5">
    <source>
        <dbReference type="Google" id="ProtNLM"/>
    </source>
</evidence>